<dbReference type="HAMAP" id="MF_00494">
    <property type="entry name" value="Transaldolase_3b"/>
    <property type="match status" value="1"/>
</dbReference>
<dbReference type="SUPFAM" id="SSF51569">
    <property type="entry name" value="Aldolase"/>
    <property type="match status" value="1"/>
</dbReference>
<dbReference type="NCBIfam" id="TIGR00875">
    <property type="entry name" value="fsa_talC_mipB"/>
    <property type="match status" value="1"/>
</dbReference>
<dbReference type="GO" id="GO:0004801">
    <property type="term" value="F:transaldolase activity"/>
    <property type="evidence" value="ECO:0007669"/>
    <property type="project" value="UniProtKB-UniRule"/>
</dbReference>
<dbReference type="InterPro" id="IPR004731">
    <property type="entry name" value="Transaldolase_3B/F6P_aldolase"/>
</dbReference>
<dbReference type="InterPro" id="IPR033919">
    <property type="entry name" value="TSA/FSA_arc/bac"/>
</dbReference>
<reference evidence="13 14" key="1">
    <citation type="submission" date="2017-04" db="EMBL/GenBank/DDBJ databases">
        <title>Novel microbial lineages endemic to geothermal iron-oxide mats fill important gaps in the evolutionary history of Archaea.</title>
        <authorList>
            <person name="Jay Z.J."/>
            <person name="Beam J.P."/>
            <person name="Dlakic M."/>
            <person name="Rusch D.B."/>
            <person name="Kozubal M.A."/>
            <person name="Inskeep W.P."/>
        </authorList>
    </citation>
    <scope>NUCLEOTIDE SEQUENCE [LARGE SCALE GENOMIC DNA]</scope>
    <source>
        <strain evidence="13">OSP_D</strain>
    </source>
</reference>
<comment type="function">
    <text evidence="1 12">Transaldolase is important for the balance of metabolites in the pentose-phosphate pathway.</text>
</comment>
<dbReference type="CDD" id="cd00956">
    <property type="entry name" value="Transaldolase_FSA"/>
    <property type="match status" value="1"/>
</dbReference>
<comment type="subcellular location">
    <subcellularLocation>
        <location evidence="2 12">Cytoplasm</location>
    </subcellularLocation>
</comment>
<evidence type="ECO:0000256" key="8">
    <source>
        <dbReference type="ARBA" id="ARBA00023126"/>
    </source>
</evidence>
<comment type="pathway">
    <text evidence="3 12">Carbohydrate degradation; pentose phosphate pathway; D-glyceraldehyde 3-phosphate and beta-D-fructose 6-phosphate from D-ribose 5-phosphate and D-xylulose 5-phosphate (non-oxidative stage): step 2/3.</text>
</comment>
<dbReference type="EC" id="2.2.1.2" evidence="5 12"/>
<dbReference type="PROSITE" id="PS01054">
    <property type="entry name" value="TRANSALDOLASE_1"/>
    <property type="match status" value="1"/>
</dbReference>
<organism evidence="13 14">
    <name type="scientific">Candidatus Marsarchaeota G2 archaeon OSP_D</name>
    <dbReference type="NCBI Taxonomy" id="1978157"/>
    <lineage>
        <taxon>Archaea</taxon>
        <taxon>Candidatus Marsarchaeota</taxon>
        <taxon>Candidatus Marsarchaeota group 2</taxon>
    </lineage>
</organism>
<comment type="caution">
    <text evidence="13">The sequence shown here is derived from an EMBL/GenBank/DDBJ whole genome shotgun (WGS) entry which is preliminary data.</text>
</comment>
<proteinExistence type="inferred from homology"/>
<evidence type="ECO:0000256" key="11">
    <source>
        <dbReference type="ARBA" id="ARBA00067532"/>
    </source>
</evidence>
<name>A0A2R6AXE4_9ARCH</name>
<dbReference type="PANTHER" id="PTHR10683">
    <property type="entry name" value="TRANSALDOLASE"/>
    <property type="match status" value="1"/>
</dbReference>
<evidence type="ECO:0000256" key="9">
    <source>
        <dbReference type="ARBA" id="ARBA00023270"/>
    </source>
</evidence>
<dbReference type="AlphaFoldDB" id="A0A2R6AXE4"/>
<evidence type="ECO:0000313" key="13">
    <source>
        <dbReference type="EMBL" id="PSN91034.1"/>
    </source>
</evidence>
<dbReference type="GO" id="GO:0005975">
    <property type="term" value="P:carbohydrate metabolic process"/>
    <property type="evidence" value="ECO:0007669"/>
    <property type="project" value="InterPro"/>
</dbReference>
<keyword evidence="6 12" id="KW-0963">Cytoplasm</keyword>
<evidence type="ECO:0000256" key="7">
    <source>
        <dbReference type="ARBA" id="ARBA00022679"/>
    </source>
</evidence>
<evidence type="ECO:0000256" key="10">
    <source>
        <dbReference type="ARBA" id="ARBA00048810"/>
    </source>
</evidence>
<evidence type="ECO:0000256" key="1">
    <source>
        <dbReference type="ARBA" id="ARBA00003518"/>
    </source>
</evidence>
<evidence type="ECO:0000256" key="3">
    <source>
        <dbReference type="ARBA" id="ARBA00004857"/>
    </source>
</evidence>
<keyword evidence="7 12" id="KW-0808">Transferase</keyword>
<dbReference type="GO" id="GO:0005737">
    <property type="term" value="C:cytoplasm"/>
    <property type="evidence" value="ECO:0007669"/>
    <property type="project" value="UniProtKB-SubCell"/>
</dbReference>
<gene>
    <name evidence="12" type="primary">tal</name>
    <name evidence="13" type="ORF">B9Q03_05240</name>
</gene>
<keyword evidence="9 12" id="KW-0704">Schiff base</keyword>
<dbReference type="GO" id="GO:0016832">
    <property type="term" value="F:aldehyde-lyase activity"/>
    <property type="evidence" value="ECO:0007669"/>
    <property type="project" value="InterPro"/>
</dbReference>
<comment type="similarity">
    <text evidence="4 12">Belongs to the transaldolase family. Type 3B subfamily.</text>
</comment>
<evidence type="ECO:0000256" key="6">
    <source>
        <dbReference type="ARBA" id="ARBA00022490"/>
    </source>
</evidence>
<evidence type="ECO:0000256" key="12">
    <source>
        <dbReference type="HAMAP-Rule" id="MF_00494"/>
    </source>
</evidence>
<dbReference type="InterPro" id="IPR001585">
    <property type="entry name" value="TAL/FSA"/>
</dbReference>
<evidence type="ECO:0000256" key="5">
    <source>
        <dbReference type="ARBA" id="ARBA00013151"/>
    </source>
</evidence>
<dbReference type="FunFam" id="3.20.20.70:FF:000018">
    <property type="entry name" value="Probable transaldolase"/>
    <property type="match status" value="1"/>
</dbReference>
<dbReference type="GO" id="GO:0006098">
    <property type="term" value="P:pentose-phosphate shunt"/>
    <property type="evidence" value="ECO:0007669"/>
    <property type="project" value="UniProtKB-UniRule"/>
</dbReference>
<dbReference type="UniPathway" id="UPA00115">
    <property type="reaction ID" value="UER00414"/>
</dbReference>
<dbReference type="InterPro" id="IPR018225">
    <property type="entry name" value="Transaldolase_AS"/>
</dbReference>
<comment type="catalytic activity">
    <reaction evidence="10 12">
        <text>D-sedoheptulose 7-phosphate + D-glyceraldehyde 3-phosphate = D-erythrose 4-phosphate + beta-D-fructose 6-phosphate</text>
        <dbReference type="Rhea" id="RHEA:17053"/>
        <dbReference type="ChEBI" id="CHEBI:16897"/>
        <dbReference type="ChEBI" id="CHEBI:57483"/>
        <dbReference type="ChEBI" id="CHEBI:57634"/>
        <dbReference type="ChEBI" id="CHEBI:59776"/>
        <dbReference type="EC" id="2.2.1.2"/>
    </reaction>
</comment>
<dbReference type="Proteomes" id="UP000240322">
    <property type="component" value="Unassembled WGS sequence"/>
</dbReference>
<evidence type="ECO:0000313" key="14">
    <source>
        <dbReference type="Proteomes" id="UP000240322"/>
    </source>
</evidence>
<dbReference type="Gene3D" id="3.20.20.70">
    <property type="entry name" value="Aldolase class I"/>
    <property type="match status" value="1"/>
</dbReference>
<evidence type="ECO:0000256" key="2">
    <source>
        <dbReference type="ARBA" id="ARBA00004496"/>
    </source>
</evidence>
<evidence type="ECO:0000256" key="4">
    <source>
        <dbReference type="ARBA" id="ARBA00005740"/>
    </source>
</evidence>
<dbReference type="PANTHER" id="PTHR10683:SF40">
    <property type="entry name" value="FRUCTOSE-6-PHOSPHATE ALDOLASE 1-RELATED"/>
    <property type="match status" value="1"/>
</dbReference>
<keyword evidence="8 12" id="KW-0570">Pentose shunt</keyword>
<dbReference type="InterPro" id="IPR013785">
    <property type="entry name" value="Aldolase_TIM"/>
</dbReference>
<protein>
    <recommendedName>
        <fullName evidence="11 12">Probable transaldolase</fullName>
        <ecNumber evidence="5 12">2.2.1.2</ecNumber>
    </recommendedName>
</protein>
<sequence>MKLFIDSANIPQIKKFLDIGVLDGVTTNPTLLAKEGVDPAEQVEKILKLVPGPVSVEVLSTDYEGIVGEARRIAEMGENVVVKAPMTQDGLRAVRTLSRENIKTNVTLVFSPNQGLLAAKAGATYVSPFIGRLDDVGYDGMRVIKDLVEIFRNYSMASQILVSSVRHPVHVLRAAKLGAHVATLPPDVLDKMFNHPLTDVGLKRFTADWQELEKHLGRKLTPYRSMP</sequence>
<dbReference type="EMBL" id="NEXE01000037">
    <property type="protein sequence ID" value="PSN91034.1"/>
    <property type="molecule type" value="Genomic_DNA"/>
</dbReference>
<dbReference type="InterPro" id="IPR022999">
    <property type="entry name" value="Transaldolase_3B"/>
</dbReference>
<dbReference type="Pfam" id="PF00923">
    <property type="entry name" value="TAL_FSA"/>
    <property type="match status" value="1"/>
</dbReference>
<accession>A0A2R6AXE4</accession>
<feature type="active site" description="Schiff-base intermediate with substrate" evidence="12">
    <location>
        <position position="83"/>
    </location>
</feature>